<dbReference type="PANTHER" id="PTHR11904">
    <property type="entry name" value="METHYLTHIOADENOSINE/PURINE NUCLEOSIDE PHOSPHORYLASE"/>
    <property type="match status" value="1"/>
</dbReference>
<dbReference type="InterPro" id="IPR011268">
    <property type="entry name" value="Purine_phosphorylase"/>
</dbReference>
<dbReference type="PIRSF" id="PIRSF000477">
    <property type="entry name" value="PurNPase"/>
    <property type="match status" value="1"/>
</dbReference>
<evidence type="ECO:0000256" key="2">
    <source>
        <dbReference type="ARBA" id="ARBA00006751"/>
    </source>
</evidence>
<dbReference type="UniPathway" id="UPA00606"/>
<name>A0A1B7XCC1_9BACT</name>
<dbReference type="Proteomes" id="UP000091979">
    <property type="component" value="Unassembled WGS sequence"/>
</dbReference>
<dbReference type="EC" id="2.4.2.1" evidence="5"/>
<dbReference type="SUPFAM" id="SSF53167">
    <property type="entry name" value="Purine and uridine phosphorylases"/>
    <property type="match status" value="1"/>
</dbReference>
<dbReference type="AlphaFoldDB" id="A0A1B7XCC1"/>
<dbReference type="EMBL" id="JXMS01000014">
    <property type="protein sequence ID" value="OBQ51558.1"/>
    <property type="molecule type" value="Genomic_DNA"/>
</dbReference>
<evidence type="ECO:0000313" key="8">
    <source>
        <dbReference type="Proteomes" id="UP000091979"/>
    </source>
</evidence>
<keyword evidence="8" id="KW-1185">Reference proteome</keyword>
<comment type="function">
    <text evidence="5">The purine nucleoside phosphorylases catalyze the phosphorolytic breakdown of the N-glycosidic bond in the beta-(deoxy)ribonucleoside molecules, with the formation of the corresponding free purine bases and pentose-1-phosphate.</text>
</comment>
<dbReference type="STRING" id="1560234.SP90_09245"/>
<evidence type="ECO:0000313" key="7">
    <source>
        <dbReference type="EMBL" id="OBQ51558.1"/>
    </source>
</evidence>
<sequence>MQSLNKVHNAVQSIKELAKTDLNPKIGIALGTGLGDFANTVAITETISYNDIIDFPHSTVESHAGQFVFGTIADVPVVLQQGRNHLYEGYSPAEVSMGVRVMAMLGIETYIATNAAGCLIPHWDAGTLMAITDHINFTGRTPLSGSNVDEWGPRFPDMSQAYDPQLIACAMEEAAKIGIRLERGIYAGVHGPQMETPAETRMYKQLGADAVGMSTVMEVIAARHLGLKVLGISCLTNKNLPDCMQDVPLDEIIRTASKAGANLSALLQGVIAKQC</sequence>
<dbReference type="GO" id="GO:0004731">
    <property type="term" value="F:purine-nucleoside phosphorylase activity"/>
    <property type="evidence" value="ECO:0007669"/>
    <property type="project" value="UniProtKB-EC"/>
</dbReference>
<feature type="domain" description="Nucleoside phosphorylase" evidence="6">
    <location>
        <begin position="25"/>
        <end position="271"/>
    </location>
</feature>
<keyword evidence="4 5" id="KW-0808">Transferase</keyword>
<dbReference type="PANTHER" id="PTHR11904:SF9">
    <property type="entry name" value="PURINE NUCLEOSIDE PHOSPHORYLASE-RELATED"/>
    <property type="match status" value="1"/>
</dbReference>
<dbReference type="Gene3D" id="3.40.50.1580">
    <property type="entry name" value="Nucleoside phosphorylase domain"/>
    <property type="match status" value="1"/>
</dbReference>
<organism evidence="7 8">
    <name type="scientific">Halodesulfovibrio spirochaetisodalis</name>
    <dbReference type="NCBI Taxonomy" id="1560234"/>
    <lineage>
        <taxon>Bacteria</taxon>
        <taxon>Pseudomonadati</taxon>
        <taxon>Thermodesulfobacteriota</taxon>
        <taxon>Desulfovibrionia</taxon>
        <taxon>Desulfovibrionales</taxon>
        <taxon>Desulfovibrionaceae</taxon>
        <taxon>Halodesulfovibrio</taxon>
    </lineage>
</organism>
<reference evidence="7 8" key="1">
    <citation type="submission" date="2015-01" db="EMBL/GenBank/DDBJ databases">
        <title>Desulfovibrio sp. JC271 draft genome sequence.</title>
        <authorList>
            <person name="Shivani Y."/>
            <person name="Subhash Y."/>
            <person name="Sasikala C."/>
            <person name="Ramana C.V."/>
        </authorList>
    </citation>
    <scope>NUCLEOTIDE SEQUENCE [LARGE SCALE GENOMIC DNA]</scope>
    <source>
        <strain evidence="7 8">JC271</strain>
    </source>
</reference>
<dbReference type="OrthoDB" id="1523230at2"/>
<dbReference type="GO" id="GO:0005737">
    <property type="term" value="C:cytoplasm"/>
    <property type="evidence" value="ECO:0007669"/>
    <property type="project" value="TreeGrafter"/>
</dbReference>
<keyword evidence="3 5" id="KW-0328">Glycosyltransferase</keyword>
<evidence type="ECO:0000259" key="6">
    <source>
        <dbReference type="Pfam" id="PF01048"/>
    </source>
</evidence>
<dbReference type="Pfam" id="PF01048">
    <property type="entry name" value="PNP_UDP_1"/>
    <property type="match status" value="1"/>
</dbReference>
<dbReference type="NCBIfam" id="TIGR01697">
    <property type="entry name" value="PNPH-PUNA-XAPA"/>
    <property type="match status" value="1"/>
</dbReference>
<accession>A0A1B7XCC1</accession>
<evidence type="ECO:0000256" key="1">
    <source>
        <dbReference type="ARBA" id="ARBA00005058"/>
    </source>
</evidence>
<evidence type="ECO:0000256" key="3">
    <source>
        <dbReference type="ARBA" id="ARBA00022676"/>
    </source>
</evidence>
<dbReference type="RefSeq" id="WP_066854848.1">
    <property type="nucleotide sequence ID" value="NZ_JXMS01000014.1"/>
</dbReference>
<dbReference type="PATRIC" id="fig|1560234.3.peg.679"/>
<evidence type="ECO:0000256" key="4">
    <source>
        <dbReference type="ARBA" id="ARBA00022679"/>
    </source>
</evidence>
<comment type="similarity">
    <text evidence="2 5">Belongs to the PNP/MTAP phosphorylase family.</text>
</comment>
<dbReference type="CDD" id="cd09009">
    <property type="entry name" value="PNP-EcPNPII_like"/>
    <property type="match status" value="1"/>
</dbReference>
<dbReference type="InterPro" id="IPR035994">
    <property type="entry name" value="Nucleoside_phosphorylase_sf"/>
</dbReference>
<gene>
    <name evidence="7" type="ORF">SP90_09245</name>
</gene>
<comment type="pathway">
    <text evidence="1 5">Purine metabolism; purine nucleoside salvage.</text>
</comment>
<proteinExistence type="inferred from homology"/>
<dbReference type="NCBIfam" id="NF006054">
    <property type="entry name" value="PRK08202.1"/>
    <property type="match status" value="1"/>
</dbReference>
<comment type="caution">
    <text evidence="7">The sequence shown here is derived from an EMBL/GenBank/DDBJ whole genome shotgun (WGS) entry which is preliminary data.</text>
</comment>
<evidence type="ECO:0000256" key="5">
    <source>
        <dbReference type="PIRNR" id="PIRNR000477"/>
    </source>
</evidence>
<dbReference type="GO" id="GO:0009116">
    <property type="term" value="P:nucleoside metabolic process"/>
    <property type="evidence" value="ECO:0007669"/>
    <property type="project" value="InterPro"/>
</dbReference>
<dbReference type="InterPro" id="IPR000845">
    <property type="entry name" value="Nucleoside_phosphorylase_d"/>
</dbReference>
<protein>
    <recommendedName>
        <fullName evidence="5">Purine nucleoside phosphorylase</fullName>
        <ecNumber evidence="5">2.4.2.1</ecNumber>
    </recommendedName>
    <alternativeName>
        <fullName evidence="5">Inosine-guanosine phosphorylase</fullName>
    </alternativeName>
</protein>